<dbReference type="EC" id="1.9.3.1" evidence="2"/>
<keyword evidence="1" id="KW-1133">Transmembrane helix</keyword>
<sequence length="205" mass="23451">MTFSNSAELLSFHWVAYSIYATLIISVVAWFGYNLTRKEKVKSIVRIPFYTYIGFLVAMGVGHHIFTYNTIPWVSQDITRDTITPDATYKFEVEKHKWIDMPKKVTVQCGETIEFDVRSRDLVYGFGLFRQDGSMVMQMQVNPGTDVNGILDSNDILWTFNHNGIFDVMSTEYSGPKAYDEDGHSVMLVKNWLEVVGCKEDGGKK</sequence>
<keyword evidence="1" id="KW-0812">Transmembrane</keyword>
<proteinExistence type="predicted"/>
<dbReference type="InterPro" id="IPR008972">
    <property type="entry name" value="Cupredoxin"/>
</dbReference>
<feature type="transmembrane region" description="Helical" evidence="1">
    <location>
        <begin position="47"/>
        <end position="66"/>
    </location>
</feature>
<keyword evidence="1" id="KW-0472">Membrane</keyword>
<protein>
    <submittedName>
        <fullName evidence="2">Cytochrome c oxidase polypeptide II</fullName>
        <ecNumber evidence="2">1.9.3.1</ecNumber>
    </submittedName>
</protein>
<name>A0A1W1B8U6_9ZZZZ</name>
<feature type="transmembrane region" description="Helical" evidence="1">
    <location>
        <begin position="12"/>
        <end position="35"/>
    </location>
</feature>
<dbReference type="Gene3D" id="2.60.40.420">
    <property type="entry name" value="Cupredoxins - blue copper proteins"/>
    <property type="match status" value="1"/>
</dbReference>
<evidence type="ECO:0000313" key="2">
    <source>
        <dbReference type="EMBL" id="SFV49973.1"/>
    </source>
</evidence>
<keyword evidence="2" id="KW-0560">Oxidoreductase</keyword>
<reference evidence="2" key="1">
    <citation type="submission" date="2016-10" db="EMBL/GenBank/DDBJ databases">
        <authorList>
            <person name="de Groot N.N."/>
        </authorList>
    </citation>
    <scope>NUCLEOTIDE SEQUENCE</scope>
</reference>
<evidence type="ECO:0000256" key="1">
    <source>
        <dbReference type="SAM" id="Phobius"/>
    </source>
</evidence>
<dbReference type="GO" id="GO:0016491">
    <property type="term" value="F:oxidoreductase activity"/>
    <property type="evidence" value="ECO:0007669"/>
    <property type="project" value="UniProtKB-KW"/>
</dbReference>
<gene>
    <name evidence="2" type="ORF">MNB_SV-6-1080</name>
</gene>
<dbReference type="SUPFAM" id="SSF49503">
    <property type="entry name" value="Cupredoxins"/>
    <property type="match status" value="1"/>
</dbReference>
<dbReference type="EMBL" id="FPHC01000005">
    <property type="protein sequence ID" value="SFV49973.1"/>
    <property type="molecule type" value="Genomic_DNA"/>
</dbReference>
<accession>A0A1W1B8U6</accession>
<organism evidence="2">
    <name type="scientific">hydrothermal vent metagenome</name>
    <dbReference type="NCBI Taxonomy" id="652676"/>
    <lineage>
        <taxon>unclassified sequences</taxon>
        <taxon>metagenomes</taxon>
        <taxon>ecological metagenomes</taxon>
    </lineage>
</organism>
<dbReference type="AlphaFoldDB" id="A0A1W1B8U6"/>